<dbReference type="SUPFAM" id="SSF55729">
    <property type="entry name" value="Acyl-CoA N-acyltransferases (Nat)"/>
    <property type="match status" value="1"/>
</dbReference>
<organism evidence="4 5">
    <name type="scientific">Chromobacterium haemolyticum</name>
    <dbReference type="NCBI Taxonomy" id="394935"/>
    <lineage>
        <taxon>Bacteria</taxon>
        <taxon>Pseudomonadati</taxon>
        <taxon>Pseudomonadota</taxon>
        <taxon>Betaproteobacteria</taxon>
        <taxon>Neisseriales</taxon>
        <taxon>Chromobacteriaceae</taxon>
        <taxon>Chromobacterium</taxon>
    </lineage>
</organism>
<accession>A0A1W0D891</accession>
<dbReference type="PROSITE" id="PS51186">
    <property type="entry name" value="GNAT"/>
    <property type="match status" value="1"/>
</dbReference>
<name>A0A1W0D891_9NEIS</name>
<dbReference type="Proteomes" id="UP000192721">
    <property type="component" value="Unassembled WGS sequence"/>
</dbReference>
<evidence type="ECO:0000256" key="1">
    <source>
        <dbReference type="ARBA" id="ARBA00022679"/>
    </source>
</evidence>
<evidence type="ECO:0000313" key="5">
    <source>
        <dbReference type="Proteomes" id="UP000192721"/>
    </source>
</evidence>
<proteinExistence type="predicted"/>
<protein>
    <recommendedName>
        <fullName evidence="3">N-acetyltransferase domain-containing protein</fullName>
    </recommendedName>
</protein>
<evidence type="ECO:0000256" key="2">
    <source>
        <dbReference type="ARBA" id="ARBA00023315"/>
    </source>
</evidence>
<dbReference type="Pfam" id="PF00583">
    <property type="entry name" value="Acetyltransf_1"/>
    <property type="match status" value="1"/>
</dbReference>
<dbReference type="EMBL" id="MUKV01000003">
    <property type="protein sequence ID" value="OQS43163.1"/>
    <property type="molecule type" value="Genomic_DNA"/>
</dbReference>
<keyword evidence="1" id="KW-0808">Transferase</keyword>
<dbReference type="AlphaFoldDB" id="A0A1W0D891"/>
<evidence type="ECO:0000313" key="4">
    <source>
        <dbReference type="EMBL" id="OQS43163.1"/>
    </source>
</evidence>
<dbReference type="Gene3D" id="3.40.630.30">
    <property type="match status" value="1"/>
</dbReference>
<dbReference type="CDD" id="cd04301">
    <property type="entry name" value="NAT_SF"/>
    <property type="match status" value="1"/>
</dbReference>
<dbReference type="PANTHER" id="PTHR43877">
    <property type="entry name" value="AMINOALKYLPHOSPHONATE N-ACETYLTRANSFERASE-RELATED-RELATED"/>
    <property type="match status" value="1"/>
</dbReference>
<dbReference type="PANTHER" id="PTHR43877:SF2">
    <property type="entry name" value="AMINOALKYLPHOSPHONATE N-ACETYLTRANSFERASE-RELATED"/>
    <property type="match status" value="1"/>
</dbReference>
<comment type="caution">
    <text evidence="4">The sequence shown here is derived from an EMBL/GenBank/DDBJ whole genome shotgun (WGS) entry which is preliminary data.</text>
</comment>
<dbReference type="RefSeq" id="WP_081554695.1">
    <property type="nucleotide sequence ID" value="NZ_MUKV01000003.1"/>
</dbReference>
<reference evidence="4 5" key="1">
    <citation type="submission" date="2017-02" db="EMBL/GenBank/DDBJ databases">
        <title>Chromobacterium haemolyticum H5244.</title>
        <authorList>
            <person name="Gulvik C.A."/>
        </authorList>
    </citation>
    <scope>NUCLEOTIDE SEQUENCE [LARGE SCALE GENOMIC DNA]</scope>
    <source>
        <strain evidence="4 5">H5244</strain>
    </source>
</reference>
<evidence type="ECO:0000259" key="3">
    <source>
        <dbReference type="PROSITE" id="PS51186"/>
    </source>
</evidence>
<gene>
    <name evidence="4" type="ORF">B0T45_04135</name>
</gene>
<keyword evidence="2" id="KW-0012">Acyltransferase</keyword>
<dbReference type="GO" id="GO:0016747">
    <property type="term" value="F:acyltransferase activity, transferring groups other than amino-acyl groups"/>
    <property type="evidence" value="ECO:0007669"/>
    <property type="project" value="InterPro"/>
</dbReference>
<feature type="domain" description="N-acetyltransferase" evidence="3">
    <location>
        <begin position="3"/>
        <end position="156"/>
    </location>
</feature>
<dbReference type="InterPro" id="IPR016181">
    <property type="entry name" value="Acyl_CoA_acyltransferase"/>
</dbReference>
<dbReference type="InterPro" id="IPR050832">
    <property type="entry name" value="Bact_Acetyltransf"/>
</dbReference>
<dbReference type="InterPro" id="IPR000182">
    <property type="entry name" value="GNAT_dom"/>
</dbReference>
<sequence>MQIAIRQADAESVGSWLPLFLAYLDFYQTSQPAEACAAFLEQRLRKGEAVVFLAEDAAGVQGFALLYPGFSSLDLRPHWLLHDLFVSPASRGGGVGQLLLEHCQRHVAALGGGVTLQTAHDNLNAQRLYERSGFKLDTEFRVYEWSEPSSSAPAAP</sequence>